<dbReference type="AlphaFoldDB" id="A0A8T0KUN6"/>
<name>A0A8T0KUN6_PHAAN</name>
<dbReference type="EMBL" id="JABFOF010000003">
    <property type="protein sequence ID" value="KAG2403019.1"/>
    <property type="molecule type" value="Genomic_DNA"/>
</dbReference>
<proteinExistence type="predicted"/>
<accession>A0A8T0KUN6</accession>
<evidence type="ECO:0000313" key="2">
    <source>
        <dbReference type="Proteomes" id="UP000743370"/>
    </source>
</evidence>
<gene>
    <name evidence="1" type="ORF">HKW66_Vig0247110</name>
</gene>
<reference evidence="1 2" key="1">
    <citation type="submission" date="2020-05" db="EMBL/GenBank/DDBJ databases">
        <title>Vigna angularis (adzuki bean) Var. LongXiaoDou No. 4 denovo assembly.</title>
        <authorList>
            <person name="Xiang H."/>
        </authorList>
    </citation>
    <scope>NUCLEOTIDE SEQUENCE [LARGE SCALE GENOMIC DNA]</scope>
    <source>
        <tissue evidence="1">Leaf</tissue>
    </source>
</reference>
<comment type="caution">
    <text evidence="1">The sequence shown here is derived from an EMBL/GenBank/DDBJ whole genome shotgun (WGS) entry which is preliminary data.</text>
</comment>
<organism evidence="1 2">
    <name type="scientific">Phaseolus angularis</name>
    <name type="common">Azuki bean</name>
    <name type="synonym">Vigna angularis</name>
    <dbReference type="NCBI Taxonomy" id="3914"/>
    <lineage>
        <taxon>Eukaryota</taxon>
        <taxon>Viridiplantae</taxon>
        <taxon>Streptophyta</taxon>
        <taxon>Embryophyta</taxon>
        <taxon>Tracheophyta</taxon>
        <taxon>Spermatophyta</taxon>
        <taxon>Magnoliopsida</taxon>
        <taxon>eudicotyledons</taxon>
        <taxon>Gunneridae</taxon>
        <taxon>Pentapetalae</taxon>
        <taxon>rosids</taxon>
        <taxon>fabids</taxon>
        <taxon>Fabales</taxon>
        <taxon>Fabaceae</taxon>
        <taxon>Papilionoideae</taxon>
        <taxon>50 kb inversion clade</taxon>
        <taxon>NPAAA clade</taxon>
        <taxon>indigoferoid/millettioid clade</taxon>
        <taxon>Phaseoleae</taxon>
        <taxon>Vigna</taxon>
    </lineage>
</organism>
<dbReference type="Proteomes" id="UP000743370">
    <property type="component" value="Unassembled WGS sequence"/>
</dbReference>
<sequence>MPKTNANVDSAAAKMVRVAPRRGQIKTKIMNNLVWLVEEAWRGLCNKVQVVEDSQQHLSQPHRSSHYHYAT</sequence>
<protein>
    <submittedName>
        <fullName evidence="1">Uncharacterized protein</fullName>
    </submittedName>
</protein>
<evidence type="ECO:0000313" key="1">
    <source>
        <dbReference type="EMBL" id="KAG2403019.1"/>
    </source>
</evidence>